<proteinExistence type="predicted"/>
<accession>A0A2A8LKC3</accession>
<evidence type="ECO:0000313" key="1">
    <source>
        <dbReference type="EMBL" id="PES93717.1"/>
    </source>
</evidence>
<organism evidence="1 2">
    <name type="scientific">Bacillus cereus</name>
    <dbReference type="NCBI Taxonomy" id="1396"/>
    <lineage>
        <taxon>Bacteria</taxon>
        <taxon>Bacillati</taxon>
        <taxon>Bacillota</taxon>
        <taxon>Bacilli</taxon>
        <taxon>Bacillales</taxon>
        <taxon>Bacillaceae</taxon>
        <taxon>Bacillus</taxon>
        <taxon>Bacillus cereus group</taxon>
    </lineage>
</organism>
<dbReference type="RefSeq" id="WP_218923529.1">
    <property type="nucleotide sequence ID" value="NZ_NTZF01000023.1"/>
</dbReference>
<protein>
    <submittedName>
        <fullName evidence="1">Uncharacterized protein</fullName>
    </submittedName>
</protein>
<dbReference type="AlphaFoldDB" id="A0A2A8LKC3"/>
<dbReference type="Proteomes" id="UP000220900">
    <property type="component" value="Unassembled WGS sequence"/>
</dbReference>
<name>A0A2A8LKC3_BACCE</name>
<feature type="non-terminal residue" evidence="1">
    <location>
        <position position="1"/>
    </location>
</feature>
<evidence type="ECO:0000313" key="2">
    <source>
        <dbReference type="Proteomes" id="UP000220900"/>
    </source>
</evidence>
<comment type="caution">
    <text evidence="1">The sequence shown here is derived from an EMBL/GenBank/DDBJ whole genome shotgun (WGS) entry which is preliminary data.</text>
</comment>
<sequence>VFFAPEPGYFIPFFVKFSLLSNQAAENCRNTELKKTSCFFLIHLLEKNFALPGTVALSSAH</sequence>
<dbReference type="EMBL" id="NTZF01000023">
    <property type="protein sequence ID" value="PES93717.1"/>
    <property type="molecule type" value="Genomic_DNA"/>
</dbReference>
<reference evidence="1 2" key="1">
    <citation type="submission" date="2017-09" db="EMBL/GenBank/DDBJ databases">
        <title>Large-scale bioinformatics analysis of Bacillus genomes uncovers conserved roles of natural products in bacterial physiology.</title>
        <authorList>
            <consortium name="Agbiome Team Llc"/>
            <person name="Bleich R.M."/>
            <person name="Grubbs K.J."/>
            <person name="Santa Maria K.C."/>
            <person name="Allen S.E."/>
            <person name="Farag S."/>
            <person name="Shank E.A."/>
            <person name="Bowers A."/>
        </authorList>
    </citation>
    <scope>NUCLEOTIDE SEQUENCE [LARGE SCALE GENOMIC DNA]</scope>
    <source>
        <strain evidence="1 2">AFS002368</strain>
    </source>
</reference>
<gene>
    <name evidence="1" type="ORF">CN491_19710</name>
</gene>